<proteinExistence type="predicted"/>
<dbReference type="RefSeq" id="WP_309770953.1">
    <property type="nucleotide sequence ID" value="NZ_JAVIZC010000003.1"/>
</dbReference>
<accession>A0AAJ2EV46</accession>
<dbReference type="InterPro" id="IPR027417">
    <property type="entry name" value="P-loop_NTPase"/>
</dbReference>
<protein>
    <recommendedName>
        <fullName evidence="3">Nucleoside kinase</fullName>
    </recommendedName>
</protein>
<reference evidence="1" key="1">
    <citation type="submission" date="2023-08" db="EMBL/GenBank/DDBJ databases">
        <title>Functional and genomic diversity of the sorghum phyllosphere microbiome.</title>
        <authorList>
            <person name="Shade A."/>
        </authorList>
    </citation>
    <scope>NUCLEOTIDE SEQUENCE</scope>
    <source>
        <strain evidence="1">SORGH_AS_0974</strain>
    </source>
</reference>
<comment type="caution">
    <text evidence="1">The sequence shown here is derived from an EMBL/GenBank/DDBJ whole genome shotgun (WGS) entry which is preliminary data.</text>
</comment>
<evidence type="ECO:0000313" key="2">
    <source>
        <dbReference type="Proteomes" id="UP001255601"/>
    </source>
</evidence>
<organism evidence="1 2">
    <name type="scientific">Agrobacterium larrymoorei</name>
    <dbReference type="NCBI Taxonomy" id="160699"/>
    <lineage>
        <taxon>Bacteria</taxon>
        <taxon>Pseudomonadati</taxon>
        <taxon>Pseudomonadota</taxon>
        <taxon>Alphaproteobacteria</taxon>
        <taxon>Hyphomicrobiales</taxon>
        <taxon>Rhizobiaceae</taxon>
        <taxon>Rhizobium/Agrobacterium group</taxon>
        <taxon>Agrobacterium</taxon>
    </lineage>
</organism>
<dbReference type="AlphaFoldDB" id="A0AAJ2EV46"/>
<evidence type="ECO:0008006" key="3">
    <source>
        <dbReference type="Google" id="ProtNLM"/>
    </source>
</evidence>
<sequence>MGVKTYLVEGVSCSGKTSVATELQQQGHHVIHGDRCLAYKGDPETGSPLEGQLDGAWVMDVSFAHRHHLWCFEKVKALMADQSHAITFFCGGARNFSTFIGLFDAVFILQLDRATLEKRLLMRPEDEFGGKAEERAFILGLHENGQDVPKGGIEINATQPIGAVVAELLSHIKVQSFRHFQWVSTSTTVF</sequence>
<evidence type="ECO:0000313" key="1">
    <source>
        <dbReference type="EMBL" id="MDR6102147.1"/>
    </source>
</evidence>
<dbReference type="SUPFAM" id="SSF52540">
    <property type="entry name" value="P-loop containing nucleoside triphosphate hydrolases"/>
    <property type="match status" value="1"/>
</dbReference>
<dbReference type="Proteomes" id="UP001255601">
    <property type="component" value="Unassembled WGS sequence"/>
</dbReference>
<gene>
    <name evidence="1" type="ORF">QE369_002344</name>
</gene>
<dbReference type="Gene3D" id="3.40.50.300">
    <property type="entry name" value="P-loop containing nucleotide triphosphate hydrolases"/>
    <property type="match status" value="1"/>
</dbReference>
<name>A0AAJ2EV46_9HYPH</name>
<dbReference type="EMBL" id="JAVIZC010000003">
    <property type="protein sequence ID" value="MDR6102147.1"/>
    <property type="molecule type" value="Genomic_DNA"/>
</dbReference>